<evidence type="ECO:0000259" key="1">
    <source>
        <dbReference type="Pfam" id="PF12728"/>
    </source>
</evidence>
<evidence type="ECO:0000313" key="2">
    <source>
        <dbReference type="EMBL" id="WBO24580.1"/>
    </source>
</evidence>
<protein>
    <submittedName>
        <fullName evidence="2">Helix-turn-helix domain-containing protein</fullName>
    </submittedName>
</protein>
<accession>A0ABY7NSV1</accession>
<gene>
    <name evidence="2" type="ORF">PBT88_07255</name>
</gene>
<keyword evidence="3" id="KW-1185">Reference proteome</keyword>
<sequence>MRIPQAAQLIGVGRTTLYELIACGDLETIRIGRSRLIPMVALRALIERRRASGPPS</sequence>
<name>A0ABY7NSV1_9SPHN</name>
<dbReference type="NCBIfam" id="TIGR01764">
    <property type="entry name" value="excise"/>
    <property type="match status" value="1"/>
</dbReference>
<dbReference type="InterPro" id="IPR041657">
    <property type="entry name" value="HTH_17"/>
</dbReference>
<dbReference type="InterPro" id="IPR010093">
    <property type="entry name" value="SinI_DNA-bd"/>
</dbReference>
<evidence type="ECO:0000313" key="3">
    <source>
        <dbReference type="Proteomes" id="UP001210865"/>
    </source>
</evidence>
<reference evidence="2 3" key="1">
    <citation type="submission" date="2022-12" db="EMBL/GenBank/DDBJ databases">
        <title>Sphingomonas abieness sp. nov., an endophytic bacterium isolated from Abies koreana.</title>
        <authorList>
            <person name="Jiang L."/>
            <person name="Lee J."/>
        </authorList>
    </citation>
    <scope>NUCLEOTIDE SEQUENCE [LARGE SCALE GENOMIC DNA]</scope>
    <source>
        <strain evidence="3">PAMB 00755</strain>
    </source>
</reference>
<dbReference type="Proteomes" id="UP001210865">
    <property type="component" value="Chromosome"/>
</dbReference>
<proteinExistence type="predicted"/>
<dbReference type="EMBL" id="CP115174">
    <property type="protein sequence ID" value="WBO24580.1"/>
    <property type="molecule type" value="Genomic_DNA"/>
</dbReference>
<organism evidence="2 3">
    <name type="scientific">Sphingomonas abietis</name>
    <dbReference type="NCBI Taxonomy" id="3012344"/>
    <lineage>
        <taxon>Bacteria</taxon>
        <taxon>Pseudomonadati</taxon>
        <taxon>Pseudomonadota</taxon>
        <taxon>Alphaproteobacteria</taxon>
        <taxon>Sphingomonadales</taxon>
        <taxon>Sphingomonadaceae</taxon>
        <taxon>Sphingomonas</taxon>
    </lineage>
</organism>
<dbReference type="Pfam" id="PF12728">
    <property type="entry name" value="HTH_17"/>
    <property type="match status" value="1"/>
</dbReference>
<dbReference type="RefSeq" id="WP_270079200.1">
    <property type="nucleotide sequence ID" value="NZ_CP115174.1"/>
</dbReference>
<feature type="domain" description="Helix-turn-helix" evidence="1">
    <location>
        <begin position="2"/>
        <end position="50"/>
    </location>
</feature>